<accession>A0ABQ0AJH4</accession>
<feature type="chain" id="PRO_5046257674" evidence="4">
    <location>
        <begin position="33"/>
        <end position="607"/>
    </location>
</feature>
<keyword evidence="7" id="KW-1185">Reference proteome</keyword>
<keyword evidence="2" id="KW-0812">Transmembrane</keyword>
<proteinExistence type="predicted"/>
<dbReference type="RefSeq" id="WP_353398422.1">
    <property type="nucleotide sequence ID" value="NZ_BAABWU010000004.1"/>
</dbReference>
<evidence type="ECO:0000313" key="6">
    <source>
        <dbReference type="EMBL" id="GAA6196011.1"/>
    </source>
</evidence>
<feature type="signal peptide" evidence="4">
    <location>
        <begin position="1"/>
        <end position="32"/>
    </location>
</feature>
<feature type="domain" description="Bacterial surface antigen (D15)" evidence="5">
    <location>
        <begin position="311"/>
        <end position="607"/>
    </location>
</feature>
<name>A0ABQ0AJH4_9RHOB</name>
<dbReference type="Gene3D" id="2.40.160.50">
    <property type="entry name" value="membrane protein fhac: a member of the omp85/tpsb transporter family"/>
    <property type="match status" value="1"/>
</dbReference>
<keyword evidence="3" id="KW-0472">Membrane</keyword>
<evidence type="ECO:0000259" key="5">
    <source>
        <dbReference type="Pfam" id="PF01103"/>
    </source>
</evidence>
<keyword evidence="4" id="KW-0732">Signal</keyword>
<dbReference type="Proteomes" id="UP001441944">
    <property type="component" value="Unassembled WGS sequence"/>
</dbReference>
<keyword evidence="2" id="KW-1134">Transmembrane beta strand</keyword>
<comment type="caution">
    <text evidence="6">The sequence shown here is derived from an EMBL/GenBank/DDBJ whole genome shotgun (WGS) entry which is preliminary data.</text>
</comment>
<sequence>MFFKLPLRSAPQRVLRAAALGLCLTAPFVPTAGISAEVQLAAPGASEALTQRLQGASSVLGADPQIDAQELLAAALSDYRTLVQVLYDAGHFAPQVTIRLDGQEAARIEPLNAPRRINQVRITVIPGPSFRFSRAEITPWPSNSDVQRPDGFAVGQPATTGVLRDAGAAGLLAWRRAGHPKARLAHQAITANHRANTLDARLTMAPGAKLRFGTLRLATPSAVRTEAVQRIAGLPTGAVYHPDLVAKSATRLRRTGAFSSVTLRPEDQPNPDGTLDYIATIEDMPPRRLTFGAQLSSSDGIEITTSWMHRNLFGGAEKLRFETRLSGLGGSNDIDGRIALRLDQPATLGPDDNLFYLIEAERLDEEHYTATQARGGIGLRRVYSDQLFAEAGFGFNTILAEDAFGKRRFKYVAGFLRAEYDRRNSRVDATSGYFINARLTPFLGIDGTDDGLQVKLDGRIYHGLGGSDRLVLAGRAQLGSVIGPSLSNTSPTLLFFSGGAGSVRGHEYQSLGVPVGANSAGGRGYLALSGELRGKITDKLSLVGFFDIGYVDSDAFVSSTSQSHSGAGFGLRYDVAGIGPLRVDFAYPVDGGTEDGLQFYIGIGQAF</sequence>
<dbReference type="InterPro" id="IPR000184">
    <property type="entry name" value="Bac_surfAg_D15"/>
</dbReference>
<organism evidence="6 7">
    <name type="scientific">Pseudophaeobacter arcticus</name>
    <dbReference type="NCBI Taxonomy" id="385492"/>
    <lineage>
        <taxon>Bacteria</taxon>
        <taxon>Pseudomonadati</taxon>
        <taxon>Pseudomonadota</taxon>
        <taxon>Alphaproteobacteria</taxon>
        <taxon>Rhodobacterales</taxon>
        <taxon>Paracoccaceae</taxon>
        <taxon>Pseudophaeobacter</taxon>
    </lineage>
</organism>
<gene>
    <name evidence="6" type="ORF">NBRC116598_14550</name>
</gene>
<evidence type="ECO:0000256" key="3">
    <source>
        <dbReference type="ARBA" id="ARBA00023136"/>
    </source>
</evidence>
<evidence type="ECO:0000313" key="7">
    <source>
        <dbReference type="Proteomes" id="UP001441944"/>
    </source>
</evidence>
<protein>
    <submittedName>
        <fullName evidence="6">Autotransporter assembly complex family protein</fullName>
    </submittedName>
</protein>
<comment type="subcellular location">
    <subcellularLocation>
        <location evidence="1">Membrane</location>
    </subcellularLocation>
</comment>
<evidence type="ECO:0000256" key="1">
    <source>
        <dbReference type="ARBA" id="ARBA00004370"/>
    </source>
</evidence>
<evidence type="ECO:0000256" key="2">
    <source>
        <dbReference type="ARBA" id="ARBA00022452"/>
    </source>
</evidence>
<dbReference type="InterPro" id="IPR039910">
    <property type="entry name" value="D15-like"/>
</dbReference>
<dbReference type="EMBL" id="BAABWU010000004">
    <property type="protein sequence ID" value="GAA6196011.1"/>
    <property type="molecule type" value="Genomic_DNA"/>
</dbReference>
<dbReference type="PANTHER" id="PTHR12815">
    <property type="entry name" value="SORTING AND ASSEMBLY MACHINERY SAMM50 PROTEIN FAMILY MEMBER"/>
    <property type="match status" value="1"/>
</dbReference>
<evidence type="ECO:0000256" key="4">
    <source>
        <dbReference type="SAM" id="SignalP"/>
    </source>
</evidence>
<dbReference type="Gene3D" id="3.10.20.310">
    <property type="entry name" value="membrane protein fhac"/>
    <property type="match status" value="1"/>
</dbReference>
<dbReference type="Pfam" id="PF01103">
    <property type="entry name" value="Omp85"/>
    <property type="match status" value="1"/>
</dbReference>
<reference evidence="6 7" key="1">
    <citation type="submission" date="2024-04" db="EMBL/GenBank/DDBJ databases">
        <title>Draft genome sequence of Pseudophaeobacter arcticus NBRC 116598.</title>
        <authorList>
            <person name="Miyakawa T."/>
            <person name="Kusuya Y."/>
            <person name="Miura T."/>
        </authorList>
    </citation>
    <scope>NUCLEOTIDE SEQUENCE [LARGE SCALE GENOMIC DNA]</scope>
    <source>
        <strain evidence="6 7">SU-CL00105</strain>
    </source>
</reference>
<dbReference type="PANTHER" id="PTHR12815:SF42">
    <property type="entry name" value="BACTERIAL SURFACE ANTIGEN (D15) DOMAIN-CONTAINING PROTEIN"/>
    <property type="match status" value="1"/>
</dbReference>